<keyword evidence="2" id="KW-1185">Reference proteome</keyword>
<protein>
    <submittedName>
        <fullName evidence="1">Uncharacterized protein</fullName>
    </submittedName>
</protein>
<comment type="caution">
    <text evidence="1">The sequence shown here is derived from an EMBL/GenBank/DDBJ whole genome shotgun (WGS) entry which is preliminary data.</text>
</comment>
<evidence type="ECO:0000313" key="2">
    <source>
        <dbReference type="Proteomes" id="UP001165541"/>
    </source>
</evidence>
<organism evidence="1 2">
    <name type="scientific">Caldimonas mangrovi</name>
    <dbReference type="NCBI Taxonomy" id="2944811"/>
    <lineage>
        <taxon>Bacteria</taxon>
        <taxon>Pseudomonadati</taxon>
        <taxon>Pseudomonadota</taxon>
        <taxon>Betaproteobacteria</taxon>
        <taxon>Burkholderiales</taxon>
        <taxon>Sphaerotilaceae</taxon>
        <taxon>Caldimonas</taxon>
    </lineage>
</organism>
<dbReference type="RefSeq" id="WP_251778223.1">
    <property type="nucleotide sequence ID" value="NZ_JAMKFE010000005.1"/>
</dbReference>
<proteinExistence type="predicted"/>
<dbReference type="EMBL" id="JAMKFE010000005">
    <property type="protein sequence ID" value="MCM5680009.1"/>
    <property type="molecule type" value="Genomic_DNA"/>
</dbReference>
<reference evidence="1" key="1">
    <citation type="submission" date="2022-05" db="EMBL/GenBank/DDBJ databases">
        <title>Schlegelella sp. nov., isolated from mangrove soil.</title>
        <authorList>
            <person name="Liu Y."/>
            <person name="Ge X."/>
            <person name="Liu W."/>
        </authorList>
    </citation>
    <scope>NUCLEOTIDE SEQUENCE</scope>
    <source>
        <strain evidence="1">S2-27</strain>
    </source>
</reference>
<evidence type="ECO:0000313" key="1">
    <source>
        <dbReference type="EMBL" id="MCM5680009.1"/>
    </source>
</evidence>
<sequence>MHTHAPAKFLVLIEAAGPMIARLFDARRAHLSDFDAASEEVAVMTSGVVPQRGATGPEWGAALEGHSAAEREAALVFALDP</sequence>
<accession>A0ABT0YNM3</accession>
<dbReference type="Proteomes" id="UP001165541">
    <property type="component" value="Unassembled WGS sequence"/>
</dbReference>
<name>A0ABT0YNM3_9BURK</name>
<gene>
    <name evidence="1" type="ORF">M8A51_10740</name>
</gene>